<dbReference type="Proteomes" id="UP000275385">
    <property type="component" value="Unassembled WGS sequence"/>
</dbReference>
<comment type="caution">
    <text evidence="7">The sequence shown here is derived from an EMBL/GenBank/DDBJ whole genome shotgun (WGS) entry which is preliminary data.</text>
</comment>
<accession>A0A420Y5W7</accession>
<sequence length="530" mass="58266">MKLLSAVASLLLAGKVSAVLLGTTQKTIPPPLLDDREGIHKRATGQGVFQQLIDHDNPGLGTFPQRFWYSTEFYAGPGSPVIFMTPGESAADRYTGYLTNRTLTGLFAQAVGGAVVMMEHRYWGTSSPVQELTTKNLQYLTLKNSIYDTTYFANHVNLPFDNNGTSKASKAPWVFSGGSYAGALSAWTNSVAPGTFWAYHATSAVVEAIDDFWTYFNPVMQGMPKNCSSDVQQVVNYIDGVLALGTPKAKQALKDKFGLGGIVHDDDFASALENGPWNWQSHDFATGYSGFYEFCDYVENQWPGSTAPAPGAGGVGLIKALDGYAKWTKEVMLPGTCAGYGYSDWTGELDVGCFDTYNFSSPLYRDTSLDNAVDRQWNWLLCNEPFKYWQDGAPLFVPSIVSRLIKPPYWERQCGVFFPKEDGYTFGIAKGKDVFNVNAYTGGWYKTNTERLLWANGEFDPWKDATVSSDFRPGGPLKSTPQAPVNIIPGGIHCSDLIAKNGQVNAGVQKVIDAEVAQIKAWVDDYYKKH</sequence>
<evidence type="ECO:0000256" key="1">
    <source>
        <dbReference type="ARBA" id="ARBA00011079"/>
    </source>
</evidence>
<reference evidence="7 8" key="1">
    <citation type="submission" date="2018-08" db="EMBL/GenBank/DDBJ databases">
        <title>Draft genome of the lignicolous fungus Coniochaeta pulveracea.</title>
        <authorList>
            <person name="Borstlap C.J."/>
            <person name="De Witt R.N."/>
            <person name="Botha A."/>
            <person name="Volschenk H."/>
        </authorList>
    </citation>
    <scope>NUCLEOTIDE SEQUENCE [LARGE SCALE GENOMIC DNA]</scope>
    <source>
        <strain evidence="7 8">CAB683</strain>
    </source>
</reference>
<dbReference type="OrthoDB" id="1735038at2759"/>
<evidence type="ECO:0000313" key="7">
    <source>
        <dbReference type="EMBL" id="RKU43276.1"/>
    </source>
</evidence>
<evidence type="ECO:0008006" key="9">
    <source>
        <dbReference type="Google" id="ProtNLM"/>
    </source>
</evidence>
<keyword evidence="4" id="KW-0378">Hydrolase</keyword>
<evidence type="ECO:0000256" key="5">
    <source>
        <dbReference type="ARBA" id="ARBA00023180"/>
    </source>
</evidence>
<dbReference type="InterPro" id="IPR008758">
    <property type="entry name" value="Peptidase_S28"/>
</dbReference>
<evidence type="ECO:0000256" key="2">
    <source>
        <dbReference type="ARBA" id="ARBA00022670"/>
    </source>
</evidence>
<dbReference type="PANTHER" id="PTHR11010">
    <property type="entry name" value="PROTEASE S28 PRO-X CARBOXYPEPTIDASE-RELATED"/>
    <property type="match status" value="1"/>
</dbReference>
<evidence type="ECO:0000313" key="8">
    <source>
        <dbReference type="Proteomes" id="UP000275385"/>
    </source>
</evidence>
<protein>
    <recommendedName>
        <fullName evidence="9">Thymus-specific serine protease</fullName>
    </recommendedName>
</protein>
<dbReference type="AlphaFoldDB" id="A0A420Y5W7"/>
<keyword evidence="8" id="KW-1185">Reference proteome</keyword>
<dbReference type="SUPFAM" id="SSF53474">
    <property type="entry name" value="alpha/beta-Hydrolases"/>
    <property type="match status" value="1"/>
</dbReference>
<dbReference type="FunFam" id="3.40.50.1820:FF:000165">
    <property type="entry name" value="Serine peptidase, putative"/>
    <property type="match status" value="1"/>
</dbReference>
<organism evidence="7 8">
    <name type="scientific">Coniochaeta pulveracea</name>
    <dbReference type="NCBI Taxonomy" id="177199"/>
    <lineage>
        <taxon>Eukaryota</taxon>
        <taxon>Fungi</taxon>
        <taxon>Dikarya</taxon>
        <taxon>Ascomycota</taxon>
        <taxon>Pezizomycotina</taxon>
        <taxon>Sordariomycetes</taxon>
        <taxon>Sordariomycetidae</taxon>
        <taxon>Coniochaetales</taxon>
        <taxon>Coniochaetaceae</taxon>
        <taxon>Coniochaeta</taxon>
    </lineage>
</organism>
<name>A0A420Y5W7_9PEZI</name>
<feature type="chain" id="PRO_5019407545" description="Thymus-specific serine protease" evidence="6">
    <location>
        <begin position="19"/>
        <end position="530"/>
    </location>
</feature>
<comment type="similarity">
    <text evidence="1">Belongs to the peptidase S28 family.</text>
</comment>
<evidence type="ECO:0000256" key="6">
    <source>
        <dbReference type="SAM" id="SignalP"/>
    </source>
</evidence>
<keyword evidence="3 6" id="KW-0732">Signal</keyword>
<dbReference type="EMBL" id="QVQW01000045">
    <property type="protein sequence ID" value="RKU43276.1"/>
    <property type="molecule type" value="Genomic_DNA"/>
</dbReference>
<proteinExistence type="inferred from homology"/>
<dbReference type="Gene3D" id="3.40.50.1820">
    <property type="entry name" value="alpha/beta hydrolase"/>
    <property type="match status" value="2"/>
</dbReference>
<feature type="signal peptide" evidence="6">
    <location>
        <begin position="1"/>
        <end position="18"/>
    </location>
</feature>
<dbReference type="GO" id="GO:0070008">
    <property type="term" value="F:serine-type exopeptidase activity"/>
    <property type="evidence" value="ECO:0007669"/>
    <property type="project" value="InterPro"/>
</dbReference>
<keyword evidence="2" id="KW-0645">Protease</keyword>
<evidence type="ECO:0000256" key="3">
    <source>
        <dbReference type="ARBA" id="ARBA00022729"/>
    </source>
</evidence>
<dbReference type="Pfam" id="PF05577">
    <property type="entry name" value="Peptidase_S28"/>
    <property type="match status" value="2"/>
</dbReference>
<keyword evidence="5" id="KW-0325">Glycoprotein</keyword>
<dbReference type="GO" id="GO:0008239">
    <property type="term" value="F:dipeptidyl-peptidase activity"/>
    <property type="evidence" value="ECO:0007669"/>
    <property type="project" value="TreeGrafter"/>
</dbReference>
<gene>
    <name evidence="7" type="ORF">DL546_005956</name>
</gene>
<dbReference type="PANTHER" id="PTHR11010:SF23">
    <property type="entry name" value="SERINE PEPTIDASE"/>
    <property type="match status" value="1"/>
</dbReference>
<evidence type="ECO:0000256" key="4">
    <source>
        <dbReference type="ARBA" id="ARBA00022801"/>
    </source>
</evidence>
<dbReference type="GO" id="GO:0006508">
    <property type="term" value="P:proteolysis"/>
    <property type="evidence" value="ECO:0007669"/>
    <property type="project" value="UniProtKB-KW"/>
</dbReference>
<dbReference type="InterPro" id="IPR029058">
    <property type="entry name" value="AB_hydrolase_fold"/>
</dbReference>